<sequence>MMNEEELRKIIRRIVKEEMEPGIPVAVSNHHVHLTEADYKTLFPHEEIAPRKWLTQPKEYAAKQVVTIVGPTGNEIPHVRVMGPCRKHSQVEIARSDARQLGITVPTRLSGELEGTPSIKVKTDDGEITVQGVIAAKRHIHMSDKDAERFGVKYGETVEVAIETDGRRTIYDDVIARPNPNFVLEMHIDVDEANAACVGPDTIGHIVPKDKRV</sequence>
<keyword evidence="12" id="KW-1185">Reference proteome</keyword>
<evidence type="ECO:0000256" key="4">
    <source>
        <dbReference type="ARBA" id="ARBA00020837"/>
    </source>
</evidence>
<comment type="catalytic activity">
    <reaction evidence="9 10">
        <text>propanoyl-CoA + phosphate = propanoyl phosphate + CoA</text>
        <dbReference type="Rhea" id="RHEA:28046"/>
        <dbReference type="ChEBI" id="CHEBI:43474"/>
        <dbReference type="ChEBI" id="CHEBI:57287"/>
        <dbReference type="ChEBI" id="CHEBI:57392"/>
        <dbReference type="ChEBI" id="CHEBI:58933"/>
        <dbReference type="EC" id="2.3.1.222"/>
    </reaction>
</comment>
<dbReference type="GO" id="GO:0051144">
    <property type="term" value="P:1,2-propanediol catabolic process"/>
    <property type="evidence" value="ECO:0007669"/>
    <property type="project" value="UniProtKB-UniPathway"/>
</dbReference>
<evidence type="ECO:0000256" key="7">
    <source>
        <dbReference type="ARBA" id="ARBA00022833"/>
    </source>
</evidence>
<dbReference type="PANTHER" id="PTHR39453">
    <property type="entry name" value="PHOSPHATE PROPANOYLTRANSFERASE"/>
    <property type="match status" value="1"/>
</dbReference>
<evidence type="ECO:0000256" key="3">
    <source>
        <dbReference type="ARBA" id="ARBA00012206"/>
    </source>
</evidence>
<dbReference type="PANTHER" id="PTHR39453:SF1">
    <property type="entry name" value="PHOSPHATE PROPANOYLTRANSFERASE"/>
    <property type="match status" value="1"/>
</dbReference>
<comment type="similarity">
    <text evidence="2 10">Belongs to the PduL family.</text>
</comment>
<dbReference type="EC" id="2.3.1.222" evidence="3 10"/>
<keyword evidence="5 10" id="KW-0808">Transferase</keyword>
<evidence type="ECO:0000256" key="8">
    <source>
        <dbReference type="ARBA" id="ARBA00023315"/>
    </source>
</evidence>
<dbReference type="EMBL" id="AYYI01000038">
    <property type="protein sequence ID" value="KRM97668.1"/>
    <property type="molecule type" value="Genomic_DNA"/>
</dbReference>
<evidence type="ECO:0000256" key="2">
    <source>
        <dbReference type="ARBA" id="ARBA00007342"/>
    </source>
</evidence>
<dbReference type="GO" id="GO:0016747">
    <property type="term" value="F:acyltransferase activity, transferring groups other than amino-acyl groups"/>
    <property type="evidence" value="ECO:0007669"/>
    <property type="project" value="InterPro"/>
</dbReference>
<dbReference type="STRING" id="1423796.FC24_GL001432"/>
<evidence type="ECO:0000313" key="12">
    <source>
        <dbReference type="Proteomes" id="UP000051638"/>
    </source>
</evidence>
<dbReference type="InterPro" id="IPR008300">
    <property type="entry name" value="PTAC"/>
</dbReference>
<comment type="caution">
    <text evidence="11">The sequence shown here is derived from an EMBL/GenBank/DDBJ whole genome shotgun (WGS) entry which is preliminary data.</text>
</comment>
<keyword evidence="8 10" id="KW-0012">Acyltransferase</keyword>
<dbReference type="NCBIfam" id="NF011652">
    <property type="entry name" value="PRK15070.1"/>
    <property type="match status" value="1"/>
</dbReference>
<comment type="function">
    <text evidence="10">Involved in 1,2-propanediol (1,2-PD) degradation by catalyzing the conversion of propanoyl-CoA to propanoyl-phosphate.</text>
</comment>
<dbReference type="UniPathway" id="UPA00621"/>
<evidence type="ECO:0000313" key="11">
    <source>
        <dbReference type="EMBL" id="KRM97668.1"/>
    </source>
</evidence>
<dbReference type="PATRIC" id="fig|1423796.3.peg.1459"/>
<keyword evidence="6" id="KW-0479">Metal-binding</keyword>
<gene>
    <name evidence="11" type="ORF">FC24_GL001432</name>
</gene>
<evidence type="ECO:0000256" key="5">
    <source>
        <dbReference type="ARBA" id="ARBA00022679"/>
    </source>
</evidence>
<evidence type="ECO:0000256" key="1">
    <source>
        <dbReference type="ARBA" id="ARBA00001947"/>
    </source>
</evidence>
<evidence type="ECO:0000256" key="9">
    <source>
        <dbReference type="ARBA" id="ARBA00047589"/>
    </source>
</evidence>
<proteinExistence type="inferred from homology"/>
<accession>A0A0R2D6S7</accession>
<evidence type="ECO:0000256" key="6">
    <source>
        <dbReference type="ARBA" id="ARBA00022723"/>
    </source>
</evidence>
<dbReference type="GO" id="GO:0046872">
    <property type="term" value="F:metal ion binding"/>
    <property type="evidence" value="ECO:0007669"/>
    <property type="project" value="UniProtKB-KW"/>
</dbReference>
<dbReference type="Proteomes" id="UP000051638">
    <property type="component" value="Unassembled WGS sequence"/>
</dbReference>
<protein>
    <recommendedName>
        <fullName evidence="4 10">Phosphate propanoyltransferase</fullName>
        <ecNumber evidence="3 10">2.3.1.222</ecNumber>
    </recommendedName>
</protein>
<name>A0A0R2D6S7_9LACO</name>
<comment type="pathway">
    <text evidence="10">Polyol metabolism; 1,2-propanediol degradation.</text>
</comment>
<reference evidence="11 12" key="1">
    <citation type="journal article" date="2015" name="Genome Announc.">
        <title>Expanding the biotechnology potential of lactobacilli through comparative genomics of 213 strains and associated genera.</title>
        <authorList>
            <person name="Sun Z."/>
            <person name="Harris H.M."/>
            <person name="McCann A."/>
            <person name="Guo C."/>
            <person name="Argimon S."/>
            <person name="Zhang W."/>
            <person name="Yang X."/>
            <person name="Jeffery I.B."/>
            <person name="Cooney J.C."/>
            <person name="Kagawa T.F."/>
            <person name="Liu W."/>
            <person name="Song Y."/>
            <person name="Salvetti E."/>
            <person name="Wrobel A."/>
            <person name="Rasinkangas P."/>
            <person name="Parkhill J."/>
            <person name="Rea M.C."/>
            <person name="O'Sullivan O."/>
            <person name="Ritari J."/>
            <person name="Douillard F.P."/>
            <person name="Paul Ross R."/>
            <person name="Yang R."/>
            <person name="Briner A.E."/>
            <person name="Felis G.E."/>
            <person name="de Vos W.M."/>
            <person name="Barrangou R."/>
            <person name="Klaenhammer T.R."/>
            <person name="Caufield P.W."/>
            <person name="Cui Y."/>
            <person name="Zhang H."/>
            <person name="O'Toole P.W."/>
        </authorList>
    </citation>
    <scope>NUCLEOTIDE SEQUENCE [LARGE SCALE GENOMIC DNA]</scope>
    <source>
        <strain evidence="11 12">DSM 20253</strain>
    </source>
</reference>
<evidence type="ECO:0000256" key="10">
    <source>
        <dbReference type="PIRNR" id="PIRNR010130"/>
    </source>
</evidence>
<keyword evidence="7" id="KW-0862">Zinc</keyword>
<dbReference type="Pfam" id="PF06130">
    <property type="entry name" value="PTAC"/>
    <property type="match status" value="1"/>
</dbReference>
<comment type="cofactor">
    <cofactor evidence="1">
        <name>Zn(2+)</name>
        <dbReference type="ChEBI" id="CHEBI:29105"/>
    </cofactor>
</comment>
<dbReference type="PIRSF" id="PIRSF010130">
    <property type="entry name" value="PduL"/>
    <property type="match status" value="1"/>
</dbReference>
<organism evidence="11 12">
    <name type="scientific">Loigolactobacillus rennini DSM 20253</name>
    <dbReference type="NCBI Taxonomy" id="1423796"/>
    <lineage>
        <taxon>Bacteria</taxon>
        <taxon>Bacillati</taxon>
        <taxon>Bacillota</taxon>
        <taxon>Bacilli</taxon>
        <taxon>Lactobacillales</taxon>
        <taxon>Lactobacillaceae</taxon>
        <taxon>Loigolactobacillus</taxon>
    </lineage>
</organism>
<dbReference type="AlphaFoldDB" id="A0A0R2D6S7"/>